<gene>
    <name evidence="1" type="ORF">DLAC_06455</name>
</gene>
<dbReference type="InParanoid" id="A0A151ZET5"/>
<evidence type="ECO:0000313" key="1">
    <source>
        <dbReference type="EMBL" id="KYQ92471.1"/>
    </source>
</evidence>
<keyword evidence="2" id="KW-1185">Reference proteome</keyword>
<accession>A0A151ZET5</accession>
<evidence type="ECO:0000313" key="2">
    <source>
        <dbReference type="Proteomes" id="UP000076078"/>
    </source>
</evidence>
<protein>
    <submittedName>
        <fullName evidence="1">Uncharacterized protein</fullName>
    </submittedName>
</protein>
<dbReference type="EMBL" id="LODT01000029">
    <property type="protein sequence ID" value="KYQ92471.1"/>
    <property type="molecule type" value="Genomic_DNA"/>
</dbReference>
<dbReference type="AlphaFoldDB" id="A0A151ZET5"/>
<organism evidence="1 2">
    <name type="scientific">Tieghemostelium lacteum</name>
    <name type="common">Slime mold</name>
    <name type="synonym">Dictyostelium lacteum</name>
    <dbReference type="NCBI Taxonomy" id="361077"/>
    <lineage>
        <taxon>Eukaryota</taxon>
        <taxon>Amoebozoa</taxon>
        <taxon>Evosea</taxon>
        <taxon>Eumycetozoa</taxon>
        <taxon>Dictyostelia</taxon>
        <taxon>Dictyosteliales</taxon>
        <taxon>Raperosteliaceae</taxon>
        <taxon>Tieghemostelium</taxon>
    </lineage>
</organism>
<dbReference type="SUPFAM" id="SSF52047">
    <property type="entry name" value="RNI-like"/>
    <property type="match status" value="1"/>
</dbReference>
<sequence>MSTFIPNTHLIIKIFNYLVIYNSENYSHIIRGVNYKRNCAIINVLLTRVCKDWVENVFPKVRRFGYTIGGGPIVDYSGLINQSLVGIKLELQLTNENYMVLDESEFQTLFNRVIYSIKYNNKNLLHSIDSKSQRLERLSIVISSEVDRSLLVLKDRFPLLLYLHVAFEELVADDSTPFVYPTTNTLKDLILTSRSTQPRIQLDHSSMSFITHLELENVKIISSNLLEYIKNTSAIKRLLLYQNTYCTSDFNTENPNDQWAEKFVNGIKIYKNIRKDEESLECPYTGDGLSTTDSLFNVLATHISIEFLQLKECNIKLKSLIQCLNQNKSLKTIIFSYIKLSEFPITDEIENTTLEEFTLYPPFADSIFKRWKSNSGIKLMMYLDSDSLVPCIHGCHSQSLEKLYLTKSGDIQDLKQIMTMPLPNLKHLIFTNGSPFTEPKILLSNNTIQSVNFFIEQKASVLEELISICHPTLKSITFSLEFKSLKRVEDIINALSNNPYLEYFKICNSYTVPNTDVNSLCKLLNNQNLHNIHFPMKHTQDFIMGNFSTFSQVINENLHHLYSLFLSNEFTEIILKGFLIRDI</sequence>
<comment type="caution">
    <text evidence="1">The sequence shown here is derived from an EMBL/GenBank/DDBJ whole genome shotgun (WGS) entry which is preliminary data.</text>
</comment>
<proteinExistence type="predicted"/>
<name>A0A151ZET5_TIELA</name>
<reference evidence="1 2" key="1">
    <citation type="submission" date="2015-12" db="EMBL/GenBank/DDBJ databases">
        <title>Dictyostelia acquired genes for synthesis and detection of signals that induce cell-type specialization by lateral gene transfer from prokaryotes.</title>
        <authorList>
            <person name="Gloeckner G."/>
            <person name="Schaap P."/>
        </authorList>
    </citation>
    <scope>NUCLEOTIDE SEQUENCE [LARGE SCALE GENOMIC DNA]</scope>
    <source>
        <strain evidence="1 2">TK</strain>
    </source>
</reference>
<dbReference type="Proteomes" id="UP000076078">
    <property type="component" value="Unassembled WGS sequence"/>
</dbReference>